<dbReference type="EMBL" id="OIVN01001885">
    <property type="protein sequence ID" value="SPC98581.1"/>
    <property type="molecule type" value="Genomic_DNA"/>
</dbReference>
<feature type="region of interest" description="Disordered" evidence="2">
    <location>
        <begin position="501"/>
        <end position="528"/>
    </location>
</feature>
<feature type="region of interest" description="Disordered" evidence="2">
    <location>
        <begin position="436"/>
        <end position="462"/>
    </location>
</feature>
<feature type="compositionally biased region" description="Polar residues" evidence="2">
    <location>
        <begin position="9"/>
        <end position="30"/>
    </location>
</feature>
<organism evidence="4">
    <name type="scientific">Fagus sylvatica</name>
    <name type="common">Beechnut</name>
    <dbReference type="NCBI Taxonomy" id="28930"/>
    <lineage>
        <taxon>Eukaryota</taxon>
        <taxon>Viridiplantae</taxon>
        <taxon>Streptophyta</taxon>
        <taxon>Embryophyta</taxon>
        <taxon>Tracheophyta</taxon>
        <taxon>Spermatophyta</taxon>
        <taxon>Magnoliopsida</taxon>
        <taxon>eudicotyledons</taxon>
        <taxon>Gunneridae</taxon>
        <taxon>Pentapetalae</taxon>
        <taxon>rosids</taxon>
        <taxon>fabids</taxon>
        <taxon>Fagales</taxon>
        <taxon>Fagaceae</taxon>
        <taxon>Fagus</taxon>
    </lineage>
</organism>
<dbReference type="Gene3D" id="1.10.30.10">
    <property type="entry name" value="High mobility group box domain"/>
    <property type="match status" value="1"/>
</dbReference>
<sequence>MASIEDNPIQEQENVGSQAMDTDAALSTQPLPGHADDASTHPHMKRGQPESSNDNAMKSRKKKKKNVPKVSEKLVGNKRPPNAYILYYQHEVKARQADIEKSIAKGKTMADIKAQWTTLPSEAKAPFIDEANKLAEVYKEKQRSKVPVEVRDLRSRCTPDRVRRLFRGFSEAKKAAVRSLGFGSWLDIAGGKFDQVLCRFMLDNITVPSFVFELNVHSKTLSLYVNDMGSWGRNRSDWSKIEDALAASDAVVDGGFKEKLVLFLLATVFSPTTSLNIPRTYLHVVLFYEQVHVGVRVIPLGLRPAIRLSVWTTKRVAMLNCLLKTEGGYSEAKLMPDKVEHQDVVQRVKKGKETDVIDHGSNKEHWSSVENENGIILKELSAEVKSVKVALRTISEDVTTMRGEYQSLPKAIGNIISEGLNRMKSKILEGIVKGTIQSGPKSIPKSNLESVPKSNSNSNSLSERDKILGAAINKMAEGLGCGAPMTSPDNPISVVQVVASADQTPVKERRKKGAEEAVRRQPQRKVRG</sequence>
<dbReference type="GO" id="GO:0003677">
    <property type="term" value="F:DNA binding"/>
    <property type="evidence" value="ECO:0007669"/>
    <property type="project" value="UniProtKB-UniRule"/>
</dbReference>
<dbReference type="AlphaFoldDB" id="A0A2N9GH00"/>
<keyword evidence="1" id="KW-0238">DNA-binding</keyword>
<dbReference type="SUPFAM" id="SSF47095">
    <property type="entry name" value="HMG-box"/>
    <property type="match status" value="1"/>
</dbReference>
<keyword evidence="1" id="KW-0539">Nucleus</keyword>
<gene>
    <name evidence="4" type="ORF">FSB_LOCUS26463</name>
</gene>
<evidence type="ECO:0000259" key="3">
    <source>
        <dbReference type="PROSITE" id="PS50118"/>
    </source>
</evidence>
<evidence type="ECO:0000313" key="4">
    <source>
        <dbReference type="EMBL" id="SPC98581.1"/>
    </source>
</evidence>
<feature type="domain" description="HMG box" evidence="3">
    <location>
        <begin position="77"/>
        <end position="146"/>
    </location>
</feature>
<evidence type="ECO:0000256" key="2">
    <source>
        <dbReference type="SAM" id="MobiDB-lite"/>
    </source>
</evidence>
<dbReference type="InterPro" id="IPR009071">
    <property type="entry name" value="HMG_box_dom"/>
</dbReference>
<feature type="region of interest" description="Disordered" evidence="2">
    <location>
        <begin position="1"/>
        <end position="76"/>
    </location>
</feature>
<feature type="DNA-binding region" description="HMG box" evidence="1">
    <location>
        <begin position="77"/>
        <end position="146"/>
    </location>
</feature>
<dbReference type="InterPro" id="IPR036910">
    <property type="entry name" value="HMG_box_dom_sf"/>
</dbReference>
<feature type="compositionally biased region" description="Polar residues" evidence="2">
    <location>
        <begin position="436"/>
        <end position="461"/>
    </location>
</feature>
<dbReference type="SMART" id="SM00398">
    <property type="entry name" value="HMG"/>
    <property type="match status" value="1"/>
</dbReference>
<reference evidence="4" key="1">
    <citation type="submission" date="2018-02" db="EMBL/GenBank/DDBJ databases">
        <authorList>
            <person name="Cohen D.B."/>
            <person name="Kent A.D."/>
        </authorList>
    </citation>
    <scope>NUCLEOTIDE SEQUENCE</scope>
</reference>
<feature type="compositionally biased region" description="Basic residues" evidence="2">
    <location>
        <begin position="58"/>
        <end position="67"/>
    </location>
</feature>
<dbReference type="PROSITE" id="PS50118">
    <property type="entry name" value="HMG_BOX_2"/>
    <property type="match status" value="1"/>
</dbReference>
<proteinExistence type="predicted"/>
<evidence type="ECO:0000256" key="1">
    <source>
        <dbReference type="PROSITE-ProRule" id="PRU00267"/>
    </source>
</evidence>
<protein>
    <recommendedName>
        <fullName evidence="3">HMG box domain-containing protein</fullName>
    </recommendedName>
</protein>
<accession>A0A2N9GH00</accession>
<dbReference type="Pfam" id="PF00505">
    <property type="entry name" value="HMG_box"/>
    <property type="match status" value="1"/>
</dbReference>
<name>A0A2N9GH00_FAGSY</name>
<dbReference type="GO" id="GO:0005634">
    <property type="term" value="C:nucleus"/>
    <property type="evidence" value="ECO:0007669"/>
    <property type="project" value="UniProtKB-UniRule"/>
</dbReference>